<evidence type="ECO:0000313" key="2">
    <source>
        <dbReference type="EMBL" id="SDD68922.1"/>
    </source>
</evidence>
<dbReference type="PRINTS" id="PR01950">
    <property type="entry name" value="LANCSUPER"/>
</dbReference>
<evidence type="ECO:0000313" key="3">
    <source>
        <dbReference type="Proteomes" id="UP000198949"/>
    </source>
</evidence>
<dbReference type="SUPFAM" id="SSF158745">
    <property type="entry name" value="LanC-like"/>
    <property type="match status" value="1"/>
</dbReference>
<dbReference type="PRINTS" id="PR01955">
    <property type="entry name" value="LANCFRANKIA"/>
</dbReference>
<feature type="binding site" evidence="1">
    <location>
        <position position="355"/>
    </location>
    <ligand>
        <name>Zn(2+)</name>
        <dbReference type="ChEBI" id="CHEBI:29105"/>
    </ligand>
</feature>
<dbReference type="InterPro" id="IPR007822">
    <property type="entry name" value="LANC-like"/>
</dbReference>
<keyword evidence="3" id="KW-1185">Reference proteome</keyword>
<dbReference type="EMBL" id="FNAD01000006">
    <property type="protein sequence ID" value="SDD68922.1"/>
    <property type="molecule type" value="Genomic_DNA"/>
</dbReference>
<dbReference type="Pfam" id="PF05147">
    <property type="entry name" value="LANC_like"/>
    <property type="match status" value="1"/>
</dbReference>
<sequence>MRSDTMLPEDLRESANRMAAAIAHRLTDTDLVDESVRGSAARAANPFGWGGPSLFGGHAGQALLFEYAARAVPEEADRWRAAARESLRTAARLTQQMPLADPSIGYGTAGLASALAECEVHQPGYRRALGAVNRKLAEQIQQFPRPDGDDGTSPARYDAIQGAAGMLGHLVSVPDPEPAVRAAADRLVDDLTWTCLPVTEYGGNARWHVAPRYLEDPDDAARFPNGYLDLGLAHGIPGPLSALSRAWRAGYRRPAQREAIRHTADRLVAWSVTDHWGANWPRTIALDEDGAPEPPVEPVGRLAWCYGAPGVCAALLDAALALDDDELRATAVAGLRADLQRLREGRAHVHTAALCHGAAGLLAIAQKFTAHGDRSIGEFVPELTERVLAGCDPSLPLMVQQIHSNAPEIGLDSPGLLEGAAGVALTLWSASGAVGRGCHRALLID</sequence>
<reference evidence="3" key="1">
    <citation type="submission" date="2016-10" db="EMBL/GenBank/DDBJ databases">
        <authorList>
            <person name="Varghese N."/>
            <person name="Submissions S."/>
        </authorList>
    </citation>
    <scope>NUCLEOTIDE SEQUENCE [LARGE SCALE GENOMIC DNA]</scope>
    <source>
        <strain evidence="3">CGMCC 4.3516</strain>
    </source>
</reference>
<dbReference type="OrthoDB" id="1882482at2"/>
<dbReference type="RefSeq" id="WP_091034610.1">
    <property type="nucleotide sequence ID" value="NZ_FNAD01000006.1"/>
</dbReference>
<keyword evidence="1" id="KW-0479">Metal-binding</keyword>
<feature type="binding site" evidence="1">
    <location>
        <position position="356"/>
    </location>
    <ligand>
        <name>Zn(2+)</name>
        <dbReference type="ChEBI" id="CHEBI:29105"/>
    </ligand>
</feature>
<dbReference type="Gene3D" id="1.50.10.20">
    <property type="match status" value="1"/>
</dbReference>
<evidence type="ECO:0000256" key="1">
    <source>
        <dbReference type="PIRSR" id="PIRSR607822-1"/>
    </source>
</evidence>
<dbReference type="Proteomes" id="UP000198949">
    <property type="component" value="Unassembled WGS sequence"/>
</dbReference>
<accession>A0A1G6WSR6</accession>
<dbReference type="AlphaFoldDB" id="A0A1G6WSR6"/>
<proteinExistence type="predicted"/>
<dbReference type="SMART" id="SM01260">
    <property type="entry name" value="LANC_like"/>
    <property type="match status" value="1"/>
</dbReference>
<dbReference type="GO" id="GO:0046872">
    <property type="term" value="F:metal ion binding"/>
    <property type="evidence" value="ECO:0007669"/>
    <property type="project" value="UniProtKB-KW"/>
</dbReference>
<dbReference type="GO" id="GO:0031179">
    <property type="term" value="P:peptide modification"/>
    <property type="evidence" value="ECO:0007669"/>
    <property type="project" value="InterPro"/>
</dbReference>
<keyword evidence="1" id="KW-0862">Zinc</keyword>
<protein>
    <submittedName>
        <fullName evidence="2">Lanthionine synthetase C-like protein</fullName>
    </submittedName>
</protein>
<organism evidence="2 3">
    <name type="scientific">Glycomyces harbinensis</name>
    <dbReference type="NCBI Taxonomy" id="58114"/>
    <lineage>
        <taxon>Bacteria</taxon>
        <taxon>Bacillati</taxon>
        <taxon>Actinomycetota</taxon>
        <taxon>Actinomycetes</taxon>
        <taxon>Glycomycetales</taxon>
        <taxon>Glycomycetaceae</taxon>
        <taxon>Glycomyces</taxon>
    </lineage>
</organism>
<feature type="binding site" evidence="1">
    <location>
        <position position="305"/>
    </location>
    <ligand>
        <name>Zn(2+)</name>
        <dbReference type="ChEBI" id="CHEBI:29105"/>
    </ligand>
</feature>
<dbReference type="InterPro" id="IPR033889">
    <property type="entry name" value="LanC"/>
</dbReference>
<dbReference type="STRING" id="58114.SAMN05216270_106193"/>
<gene>
    <name evidence="2" type="ORF">SAMN05216270_106193</name>
</gene>
<name>A0A1G6WSR6_9ACTN</name>
<dbReference type="CDD" id="cd04793">
    <property type="entry name" value="LanC"/>
    <property type="match status" value="1"/>
</dbReference>